<name>A0A7Y9ELR5_9ACTN</name>
<keyword evidence="4" id="KW-1185">Reference proteome</keyword>
<dbReference type="Gene3D" id="2.130.10.10">
    <property type="entry name" value="YVTN repeat-like/Quinoprotein amine dehydrogenase"/>
    <property type="match status" value="1"/>
</dbReference>
<dbReference type="PANTHER" id="PTHR34512">
    <property type="entry name" value="CELL SURFACE PROTEIN"/>
    <property type="match status" value="1"/>
</dbReference>
<dbReference type="EMBL" id="JACCBA010000001">
    <property type="protein sequence ID" value="NYD50098.1"/>
    <property type="molecule type" value="Genomic_DNA"/>
</dbReference>
<organism evidence="3 4">
    <name type="scientific">Actinomadura luteofluorescens</name>
    <dbReference type="NCBI Taxonomy" id="46163"/>
    <lineage>
        <taxon>Bacteria</taxon>
        <taxon>Bacillati</taxon>
        <taxon>Actinomycetota</taxon>
        <taxon>Actinomycetes</taxon>
        <taxon>Streptosporangiales</taxon>
        <taxon>Thermomonosporaceae</taxon>
        <taxon>Actinomadura</taxon>
    </lineage>
</organism>
<dbReference type="InterPro" id="IPR015943">
    <property type="entry name" value="WD40/YVTN_repeat-like_dom_sf"/>
</dbReference>
<feature type="compositionally biased region" description="Polar residues" evidence="1">
    <location>
        <begin position="1"/>
        <end position="14"/>
    </location>
</feature>
<dbReference type="PANTHER" id="PTHR34512:SF30">
    <property type="entry name" value="OUTER MEMBRANE PROTEIN ASSEMBLY FACTOR BAMB"/>
    <property type="match status" value="1"/>
</dbReference>
<dbReference type="Proteomes" id="UP000529783">
    <property type="component" value="Unassembled WGS sequence"/>
</dbReference>
<evidence type="ECO:0000256" key="1">
    <source>
        <dbReference type="SAM" id="MobiDB-lite"/>
    </source>
</evidence>
<dbReference type="Pfam" id="PF13360">
    <property type="entry name" value="PQQ_2"/>
    <property type="match status" value="2"/>
</dbReference>
<evidence type="ECO:0000259" key="2">
    <source>
        <dbReference type="Pfam" id="PF13360"/>
    </source>
</evidence>
<reference evidence="3 4" key="1">
    <citation type="submission" date="2020-07" db="EMBL/GenBank/DDBJ databases">
        <title>Sequencing the genomes of 1000 actinobacteria strains.</title>
        <authorList>
            <person name="Klenk H.-P."/>
        </authorList>
    </citation>
    <scope>NUCLEOTIDE SEQUENCE [LARGE SCALE GENOMIC DNA]</scope>
    <source>
        <strain evidence="3 4">DSM 40398</strain>
    </source>
</reference>
<dbReference type="InterPro" id="IPR011047">
    <property type="entry name" value="Quinoprotein_ADH-like_sf"/>
</dbReference>
<protein>
    <submittedName>
        <fullName evidence="3">Outer membrane protein assembly factor BamB</fullName>
    </submittedName>
</protein>
<feature type="domain" description="Pyrrolo-quinoline quinone repeat" evidence="2">
    <location>
        <begin position="24"/>
        <end position="154"/>
    </location>
</feature>
<proteinExistence type="predicted"/>
<gene>
    <name evidence="3" type="ORF">BJY14_006081</name>
</gene>
<evidence type="ECO:0000313" key="4">
    <source>
        <dbReference type="Proteomes" id="UP000529783"/>
    </source>
</evidence>
<accession>A0A7Y9ELR5</accession>
<evidence type="ECO:0000313" key="3">
    <source>
        <dbReference type="EMBL" id="NYD50098.1"/>
    </source>
</evidence>
<dbReference type="AlphaFoldDB" id="A0A7Y9ELR5"/>
<feature type="region of interest" description="Disordered" evidence="1">
    <location>
        <begin position="1"/>
        <end position="28"/>
    </location>
</feature>
<comment type="caution">
    <text evidence="3">The sequence shown here is derived from an EMBL/GenBank/DDBJ whole genome shotgun (WGS) entry which is preliminary data.</text>
</comment>
<dbReference type="SUPFAM" id="SSF50998">
    <property type="entry name" value="Quinoprotein alcohol dehydrogenase-like"/>
    <property type="match status" value="1"/>
</dbReference>
<feature type="domain" description="Pyrrolo-quinoline quinone repeat" evidence="2">
    <location>
        <begin position="219"/>
        <end position="372"/>
    </location>
</feature>
<dbReference type="InterPro" id="IPR002372">
    <property type="entry name" value="PQQ_rpt_dom"/>
</dbReference>
<sequence>MSTAGASCSDTSLKPPTREGPRAAWSLSVPSGENTTAIAGRVAVIANDRAVLGVDPGSGRELWRVPSGEDDEVDVAGDLIVHRRKAAGADAVRFSVIEAANGRTLWQDGPAMRVQVTQDAVLTTVCGEGTDCEITRRDLRTGKVRWKLGSDGVRLANTAVGVRPPAVPETGRIYVSRRGDDRPVPQASGGSGWYSVVAGRTLISTDHDPPSGDENCTVTVSATEALTGHREWTRKVYAGREAGGECEKRLAPSSTGLDLIGDGRRIAASTDTGRPQVFDLVKGRTVWRGDVPGVPIDGDGHTLLVRDHADTGALSLLDFGTGRVLWKAPDPGLPGTSASWETAVTQRRVAVSGAEGDHPFVLVYDASTGRRLGRFPGWLQGLGNDWVAIGHDAKTNTLTYDFIRV</sequence>